<accession>A0A1C3XLW9</accession>
<gene>
    <name evidence="2" type="ORF">GA0061101_15916</name>
</gene>
<evidence type="ECO:0000313" key="2">
    <source>
        <dbReference type="EMBL" id="SCB52974.1"/>
    </source>
</evidence>
<dbReference type="EMBL" id="FMAF01000059">
    <property type="protein sequence ID" value="SCB52974.1"/>
    <property type="molecule type" value="Genomic_DNA"/>
</dbReference>
<feature type="region of interest" description="Disordered" evidence="1">
    <location>
        <begin position="1"/>
        <end position="26"/>
    </location>
</feature>
<sequence>MVVGSEAGLGGLQPCSEQHSEEGAGLIGISNQIKPLVKR</sequence>
<evidence type="ECO:0000313" key="3">
    <source>
        <dbReference type="Proteomes" id="UP000199205"/>
    </source>
</evidence>
<name>A0A1C3XLW9_9HYPH</name>
<evidence type="ECO:0000256" key="1">
    <source>
        <dbReference type="SAM" id="MobiDB-lite"/>
    </source>
</evidence>
<dbReference type="AlphaFoldDB" id="A0A1C3XLW9"/>
<organism evidence="2 3">
    <name type="scientific">Rhizobium lusitanum</name>
    <dbReference type="NCBI Taxonomy" id="293958"/>
    <lineage>
        <taxon>Bacteria</taxon>
        <taxon>Pseudomonadati</taxon>
        <taxon>Pseudomonadota</taxon>
        <taxon>Alphaproteobacteria</taxon>
        <taxon>Hyphomicrobiales</taxon>
        <taxon>Rhizobiaceae</taxon>
        <taxon>Rhizobium/Agrobacterium group</taxon>
        <taxon>Rhizobium</taxon>
    </lineage>
</organism>
<reference evidence="2 3" key="1">
    <citation type="submission" date="2016-08" db="EMBL/GenBank/DDBJ databases">
        <authorList>
            <person name="Seilhamer J.J."/>
        </authorList>
    </citation>
    <scope>NUCLEOTIDE SEQUENCE [LARGE SCALE GENOMIC DNA]</scope>
    <source>
        <strain evidence="2 3">P1-7</strain>
    </source>
</reference>
<dbReference type="Proteomes" id="UP000199205">
    <property type="component" value="Unassembled WGS sequence"/>
</dbReference>
<proteinExistence type="predicted"/>
<protein>
    <submittedName>
        <fullName evidence="2">Uncharacterized protein</fullName>
    </submittedName>
</protein>